<dbReference type="EMBL" id="JAOTIF010000023">
    <property type="protein sequence ID" value="MCU7551804.1"/>
    <property type="molecule type" value="Genomic_DNA"/>
</dbReference>
<organism evidence="1 2">
    <name type="scientific">Paraflavisolibacter caeni</name>
    <dbReference type="NCBI Taxonomy" id="2982496"/>
    <lineage>
        <taxon>Bacteria</taxon>
        <taxon>Pseudomonadati</taxon>
        <taxon>Bacteroidota</taxon>
        <taxon>Chitinophagia</taxon>
        <taxon>Chitinophagales</taxon>
        <taxon>Chitinophagaceae</taxon>
        <taxon>Paraflavisolibacter</taxon>
    </lineage>
</organism>
<dbReference type="AlphaFoldDB" id="A0A9X2XPU1"/>
<dbReference type="RefSeq" id="WP_279299241.1">
    <property type="nucleotide sequence ID" value="NZ_JAOTIF010000023.1"/>
</dbReference>
<evidence type="ECO:0000313" key="2">
    <source>
        <dbReference type="Proteomes" id="UP001155483"/>
    </source>
</evidence>
<gene>
    <name evidence="1" type="ORF">OCK74_21975</name>
</gene>
<name>A0A9X2XPU1_9BACT</name>
<sequence>MKKTSTIVMLLLITFLIVSCSKTITLTNSPAVPGAEGKVKVTKDKNNNYKVVVDVVNLAESKKLSPPRNTYVVWMDTEGNPPRNIGQVSPSSNMFSKSKKAQLKAVTTAKPTKVYVTAEDSGNVQTPVGDTVLSSK</sequence>
<comment type="caution">
    <text evidence="1">The sequence shown here is derived from an EMBL/GenBank/DDBJ whole genome shotgun (WGS) entry which is preliminary data.</text>
</comment>
<dbReference type="Proteomes" id="UP001155483">
    <property type="component" value="Unassembled WGS sequence"/>
</dbReference>
<accession>A0A9X2XPU1</accession>
<proteinExistence type="predicted"/>
<protein>
    <submittedName>
        <fullName evidence="1">Uncharacterized protein</fullName>
    </submittedName>
</protein>
<reference evidence="1" key="1">
    <citation type="submission" date="2022-09" db="EMBL/GenBank/DDBJ databases">
        <authorList>
            <person name="Yuan C."/>
            <person name="Ke Z."/>
        </authorList>
    </citation>
    <scope>NUCLEOTIDE SEQUENCE</scope>
    <source>
        <strain evidence="1">LB-8</strain>
    </source>
</reference>
<dbReference type="PROSITE" id="PS51257">
    <property type="entry name" value="PROKAR_LIPOPROTEIN"/>
    <property type="match status" value="1"/>
</dbReference>
<keyword evidence="2" id="KW-1185">Reference proteome</keyword>
<evidence type="ECO:0000313" key="1">
    <source>
        <dbReference type="EMBL" id="MCU7551804.1"/>
    </source>
</evidence>
<reference evidence="1" key="2">
    <citation type="submission" date="2023-04" db="EMBL/GenBank/DDBJ databases">
        <title>Paracnuella aquatica gen. nov., sp. nov., a member of the family Chitinophagaceae isolated from a hot spring.</title>
        <authorList>
            <person name="Wang C."/>
        </authorList>
    </citation>
    <scope>NUCLEOTIDE SEQUENCE</scope>
    <source>
        <strain evidence="1">LB-8</strain>
    </source>
</reference>